<keyword evidence="4" id="KW-0274">FAD</keyword>
<dbReference type="InterPro" id="IPR006094">
    <property type="entry name" value="Oxid_FAD_bind_N"/>
</dbReference>
<evidence type="ECO:0000313" key="7">
    <source>
        <dbReference type="EMBL" id="KAF5859839.1"/>
    </source>
</evidence>
<dbReference type="Gene3D" id="3.40.462.20">
    <property type="match status" value="1"/>
</dbReference>
<dbReference type="EMBL" id="SPNV01000151">
    <property type="protein sequence ID" value="KAF5859839.1"/>
    <property type="molecule type" value="Genomic_DNA"/>
</dbReference>
<keyword evidence="8" id="KW-1185">Reference proteome</keyword>
<comment type="caution">
    <text evidence="7">The sequence shown here is derived from an EMBL/GenBank/DDBJ whole genome shotgun (WGS) entry which is preliminary data.</text>
</comment>
<protein>
    <recommendedName>
        <fullName evidence="6">FAD-binding PCMH-type domain-containing protein</fullName>
    </recommendedName>
</protein>
<dbReference type="InterPro" id="IPR012951">
    <property type="entry name" value="BBE"/>
</dbReference>
<dbReference type="SUPFAM" id="SSF56176">
    <property type="entry name" value="FAD-binding/transporter-associated domain-like"/>
    <property type="match status" value="1"/>
</dbReference>
<dbReference type="InterPro" id="IPR036318">
    <property type="entry name" value="FAD-bd_PCMH-like_sf"/>
</dbReference>
<evidence type="ECO:0000259" key="6">
    <source>
        <dbReference type="PROSITE" id="PS51387"/>
    </source>
</evidence>
<sequence length="568" mass="64187">MSDKTAELVNILKSRRVPIFLPGDLAYERSVVNPNLLYRFARPDCVVQPESASHVQRIVREAKKRNIKLVIKNGGHSYAGFSTAERGSISLDLSRMNDVEIDDEVKIVTVQGGAVWAHAYRQLVNGRHDGYIINGGRCPSVGVSGFILGGGLSPFTRSYGMGCDTLKEVTIVTADGELVTVKNTDDTKSKEGRLFWALCGAGGGNFGVVVELKLAIQELRNNGKLVVAGRYTWAPKKDDMDEFIKAMNDLYAVQWPNNMTIDSSWLCDLSKTGTELEVRFPFYFDGSKDDFDKEINKSINHPELKKQLKRRSVEEKSTRFLHETLVAQWSEETQKALPSQASYRIYTSFIFKTNSDFPKIIEIIRNEMASFKREFVGEQGLLQVTFIHAGGKASEKKRSATAFRWRDALYHAYIMLEWNDKWLERDMRGFCQKMKEKLKPFSMMKRAAFINFPDGTLTQSMHERVYYGNNRQELQRLKQIWDSENFFSWAQGVQLPPGVTPRAAQPDAVAMAIRSIAAPEEDEAISGEETAVDEQALTDTIAKDQWENYNPPLANDIFGTQGLPFTGF</sequence>
<evidence type="ECO:0000256" key="1">
    <source>
        <dbReference type="ARBA" id="ARBA00001974"/>
    </source>
</evidence>
<accession>A0A8H6A2M2</accession>
<evidence type="ECO:0000256" key="5">
    <source>
        <dbReference type="ARBA" id="ARBA00023002"/>
    </source>
</evidence>
<gene>
    <name evidence="7" type="ORF">ETB97_002391</name>
</gene>
<dbReference type="AlphaFoldDB" id="A0A8H6A2M2"/>
<comment type="similarity">
    <text evidence="2">Belongs to the oxygen-dependent FAD-linked oxidoreductase family.</text>
</comment>
<dbReference type="PROSITE" id="PS51387">
    <property type="entry name" value="FAD_PCMH"/>
    <property type="match status" value="1"/>
</dbReference>
<feature type="domain" description="FAD-binding PCMH-type" evidence="6">
    <location>
        <begin position="39"/>
        <end position="219"/>
    </location>
</feature>
<reference evidence="7 8" key="1">
    <citation type="submission" date="2019-04" db="EMBL/GenBank/DDBJ databases">
        <title>Aspergillus burnettii sp. nov., novel species from soil in southeast Queensland.</title>
        <authorList>
            <person name="Gilchrist C.L.M."/>
            <person name="Pitt J.I."/>
            <person name="Lange L."/>
            <person name="Lacey H.J."/>
            <person name="Vuong D."/>
            <person name="Midgley D.J."/>
            <person name="Greenfield P."/>
            <person name="Bradbury M."/>
            <person name="Lacey E."/>
            <person name="Busk P.K."/>
            <person name="Pilgaard B."/>
            <person name="Chooi Y.H."/>
            <person name="Piggott A.M."/>
        </authorList>
    </citation>
    <scope>NUCLEOTIDE SEQUENCE [LARGE SCALE GENOMIC DNA]</scope>
    <source>
        <strain evidence="7 8">FRR 5400</strain>
    </source>
</reference>
<name>A0A8H6A2M2_PETAA</name>
<dbReference type="GO" id="GO:0016491">
    <property type="term" value="F:oxidoreductase activity"/>
    <property type="evidence" value="ECO:0007669"/>
    <property type="project" value="UniProtKB-KW"/>
</dbReference>
<dbReference type="PANTHER" id="PTHR42973">
    <property type="entry name" value="BINDING OXIDOREDUCTASE, PUTATIVE (AFU_ORTHOLOGUE AFUA_1G17690)-RELATED"/>
    <property type="match status" value="1"/>
</dbReference>
<dbReference type="InterPro" id="IPR016169">
    <property type="entry name" value="FAD-bd_PCMH_sub2"/>
</dbReference>
<dbReference type="Proteomes" id="UP000541154">
    <property type="component" value="Unassembled WGS sequence"/>
</dbReference>
<keyword evidence="3" id="KW-0285">Flavoprotein</keyword>
<proteinExistence type="inferred from homology"/>
<dbReference type="Gene3D" id="3.30.465.10">
    <property type="match status" value="1"/>
</dbReference>
<dbReference type="GO" id="GO:0071949">
    <property type="term" value="F:FAD binding"/>
    <property type="evidence" value="ECO:0007669"/>
    <property type="project" value="InterPro"/>
</dbReference>
<dbReference type="InterPro" id="IPR016166">
    <property type="entry name" value="FAD-bd_PCMH"/>
</dbReference>
<keyword evidence="5" id="KW-0560">Oxidoreductase</keyword>
<evidence type="ECO:0000256" key="2">
    <source>
        <dbReference type="ARBA" id="ARBA00005466"/>
    </source>
</evidence>
<evidence type="ECO:0000313" key="8">
    <source>
        <dbReference type="Proteomes" id="UP000541154"/>
    </source>
</evidence>
<evidence type="ECO:0000256" key="3">
    <source>
        <dbReference type="ARBA" id="ARBA00022630"/>
    </source>
</evidence>
<dbReference type="Pfam" id="PF01565">
    <property type="entry name" value="FAD_binding_4"/>
    <property type="match status" value="1"/>
</dbReference>
<comment type="cofactor">
    <cofactor evidence="1">
        <name>FAD</name>
        <dbReference type="ChEBI" id="CHEBI:57692"/>
    </cofactor>
</comment>
<dbReference type="InterPro" id="IPR050416">
    <property type="entry name" value="FAD-linked_Oxidoreductase"/>
</dbReference>
<dbReference type="PANTHER" id="PTHR42973:SF39">
    <property type="entry name" value="FAD-BINDING PCMH-TYPE DOMAIN-CONTAINING PROTEIN"/>
    <property type="match status" value="1"/>
</dbReference>
<dbReference type="Pfam" id="PF08031">
    <property type="entry name" value="BBE"/>
    <property type="match status" value="1"/>
</dbReference>
<evidence type="ECO:0000256" key="4">
    <source>
        <dbReference type="ARBA" id="ARBA00022827"/>
    </source>
</evidence>
<organism evidence="7 8">
    <name type="scientific">Petromyces alliaceus</name>
    <name type="common">Aspergillus alliaceus</name>
    <dbReference type="NCBI Taxonomy" id="209559"/>
    <lineage>
        <taxon>Eukaryota</taxon>
        <taxon>Fungi</taxon>
        <taxon>Dikarya</taxon>
        <taxon>Ascomycota</taxon>
        <taxon>Pezizomycotina</taxon>
        <taxon>Eurotiomycetes</taxon>
        <taxon>Eurotiomycetidae</taxon>
        <taxon>Eurotiales</taxon>
        <taxon>Aspergillaceae</taxon>
        <taxon>Aspergillus</taxon>
        <taxon>Aspergillus subgen. Circumdati</taxon>
    </lineage>
</organism>